<name>A0A6A6UCZ6_9PEZI</name>
<dbReference type="Proteomes" id="UP000799302">
    <property type="component" value="Unassembled WGS sequence"/>
</dbReference>
<keyword evidence="3" id="KW-1185">Reference proteome</keyword>
<dbReference type="EMBL" id="MU004234">
    <property type="protein sequence ID" value="KAF2670032.1"/>
    <property type="molecule type" value="Genomic_DNA"/>
</dbReference>
<dbReference type="AlphaFoldDB" id="A0A6A6UCZ6"/>
<accession>A0A6A6UCZ6</accession>
<protein>
    <submittedName>
        <fullName evidence="2">Uncharacterized protein</fullName>
    </submittedName>
</protein>
<gene>
    <name evidence="2" type="ORF">BT63DRAFT_439169</name>
</gene>
<evidence type="ECO:0000313" key="3">
    <source>
        <dbReference type="Proteomes" id="UP000799302"/>
    </source>
</evidence>
<evidence type="ECO:0000313" key="2">
    <source>
        <dbReference type="EMBL" id="KAF2670032.1"/>
    </source>
</evidence>
<sequence length="335" mass="36559">MVSQYTAEGAVAYKKYNSKLRNAIAINKGKGYKKCHIAQFPNLEKFSTNSYGSIERAPGERICRHLLPHSNELCLQVFSKASDLDRHLRDQCDVNGDGASISKNSLPQSFDAEYLPQIAAFYERLVECLQAKTNVPAMLPVPMKTGIAASPNPTPTTASTTTTVSTVNLGPSINPVLNVNPVANVNSIPTVPNPTMSPVSMLSPASTSSPIRRSAAHNRTRGRATVLNASRRQSLANRLGEANKDYGEEERGFCLREITQKRNGPIYDFLFQSSRSCFTSHHYNGDLSESLQPGLEDGSGWASISGTASDYFGMEPRLFPTTTTMMMSNNDLQGN</sequence>
<feature type="region of interest" description="Disordered" evidence="1">
    <location>
        <begin position="199"/>
        <end position="221"/>
    </location>
</feature>
<evidence type="ECO:0000256" key="1">
    <source>
        <dbReference type="SAM" id="MobiDB-lite"/>
    </source>
</evidence>
<organism evidence="2 3">
    <name type="scientific">Microthyrium microscopicum</name>
    <dbReference type="NCBI Taxonomy" id="703497"/>
    <lineage>
        <taxon>Eukaryota</taxon>
        <taxon>Fungi</taxon>
        <taxon>Dikarya</taxon>
        <taxon>Ascomycota</taxon>
        <taxon>Pezizomycotina</taxon>
        <taxon>Dothideomycetes</taxon>
        <taxon>Dothideomycetes incertae sedis</taxon>
        <taxon>Microthyriales</taxon>
        <taxon>Microthyriaceae</taxon>
        <taxon>Microthyrium</taxon>
    </lineage>
</organism>
<feature type="compositionally biased region" description="Polar residues" evidence="1">
    <location>
        <begin position="199"/>
        <end position="211"/>
    </location>
</feature>
<proteinExistence type="predicted"/>
<reference evidence="2" key="1">
    <citation type="journal article" date="2020" name="Stud. Mycol.">
        <title>101 Dothideomycetes genomes: a test case for predicting lifestyles and emergence of pathogens.</title>
        <authorList>
            <person name="Haridas S."/>
            <person name="Albert R."/>
            <person name="Binder M."/>
            <person name="Bloem J."/>
            <person name="Labutti K."/>
            <person name="Salamov A."/>
            <person name="Andreopoulos B."/>
            <person name="Baker S."/>
            <person name="Barry K."/>
            <person name="Bills G."/>
            <person name="Bluhm B."/>
            <person name="Cannon C."/>
            <person name="Castanera R."/>
            <person name="Culley D."/>
            <person name="Daum C."/>
            <person name="Ezra D."/>
            <person name="Gonzalez J."/>
            <person name="Henrissat B."/>
            <person name="Kuo A."/>
            <person name="Liang C."/>
            <person name="Lipzen A."/>
            <person name="Lutzoni F."/>
            <person name="Magnuson J."/>
            <person name="Mondo S."/>
            <person name="Nolan M."/>
            <person name="Ohm R."/>
            <person name="Pangilinan J."/>
            <person name="Park H.-J."/>
            <person name="Ramirez L."/>
            <person name="Alfaro M."/>
            <person name="Sun H."/>
            <person name="Tritt A."/>
            <person name="Yoshinaga Y."/>
            <person name="Zwiers L.-H."/>
            <person name="Turgeon B."/>
            <person name="Goodwin S."/>
            <person name="Spatafora J."/>
            <person name="Crous P."/>
            <person name="Grigoriev I."/>
        </authorList>
    </citation>
    <scope>NUCLEOTIDE SEQUENCE</scope>
    <source>
        <strain evidence="2">CBS 115976</strain>
    </source>
</reference>